<accession>A0A7W6XBY9</accession>
<dbReference type="RefSeq" id="WP_183824543.1">
    <property type="nucleotide sequence ID" value="NZ_JACIGW010000003.1"/>
</dbReference>
<gene>
    <name evidence="3" type="ORF">GGE31_002906</name>
    <name evidence="2" type="ORF">GGE33_003147</name>
    <name evidence="4" type="ORF">GGE35_002847</name>
</gene>
<dbReference type="EMBL" id="JACIGY010000003">
    <property type="protein sequence ID" value="MBB4412393.1"/>
    <property type="molecule type" value="Genomic_DNA"/>
</dbReference>
<comment type="caution">
    <text evidence="3">The sequence shown here is derived from an EMBL/GenBank/DDBJ whole genome shotgun (WGS) entry which is preliminary data.</text>
</comment>
<evidence type="ECO:0000313" key="6">
    <source>
        <dbReference type="Proteomes" id="UP000524535"/>
    </source>
</evidence>
<sequence>MSQPVTTGNTQMAFGVTLRRIICLGLVGGYLNAIGFIDLGGLYPAAMTGNTTQLGVAVVKLEWMRVFLIGSTVFCFFAGGMLSSYLQRIIVHPSLELAFMILLVATAQFVRAVTNDPVPWELPLLACSMAMQGETLSRFSGSSLQTIVVTNTLLKFADALVGRYVKYGKGGRTALGDVIVPGAAWVAYLIGAGLGVIASMFLQHALLPAIFLLAFLSIDVLAVGSRSLAHEI</sequence>
<organism evidence="3 6">
    <name type="scientific">Aliirhizobium cellulosilyticum</name>
    <dbReference type="NCBI Taxonomy" id="393664"/>
    <lineage>
        <taxon>Bacteria</taxon>
        <taxon>Pseudomonadati</taxon>
        <taxon>Pseudomonadota</taxon>
        <taxon>Alphaproteobacteria</taxon>
        <taxon>Hyphomicrobiales</taxon>
        <taxon>Rhizobiaceae</taxon>
        <taxon>Aliirhizobium</taxon>
    </lineage>
</organism>
<name>A0A7W6XBY9_9HYPH</name>
<feature type="transmembrane region" description="Helical" evidence="1">
    <location>
        <begin position="97"/>
        <end position="114"/>
    </location>
</feature>
<keyword evidence="1" id="KW-1133">Transmembrane helix</keyword>
<keyword evidence="1" id="KW-0472">Membrane</keyword>
<dbReference type="PANTHER" id="PTHR37314">
    <property type="entry name" value="SLR0142 PROTEIN"/>
    <property type="match status" value="1"/>
</dbReference>
<evidence type="ECO:0000313" key="2">
    <source>
        <dbReference type="EMBL" id="MBB4349385.1"/>
    </source>
</evidence>
<dbReference type="InterPro" id="IPR010699">
    <property type="entry name" value="DUF1275"/>
</dbReference>
<evidence type="ECO:0000256" key="1">
    <source>
        <dbReference type="SAM" id="Phobius"/>
    </source>
</evidence>
<dbReference type="AlphaFoldDB" id="A0A7W6XBY9"/>
<dbReference type="Proteomes" id="UP000520770">
    <property type="component" value="Unassembled WGS sequence"/>
</dbReference>
<keyword evidence="6" id="KW-1185">Reference proteome</keyword>
<protein>
    <submittedName>
        <fullName evidence="3">Uncharacterized membrane protein YoaK (UPF0700 family)</fullName>
    </submittedName>
</protein>
<proteinExistence type="predicted"/>
<keyword evidence="1" id="KW-0812">Transmembrane</keyword>
<evidence type="ECO:0000313" key="4">
    <source>
        <dbReference type="EMBL" id="MBB4447025.1"/>
    </source>
</evidence>
<evidence type="ECO:0000313" key="5">
    <source>
        <dbReference type="Proteomes" id="UP000520770"/>
    </source>
</evidence>
<dbReference type="PANTHER" id="PTHR37314:SF4">
    <property type="entry name" value="UPF0700 TRANSMEMBRANE PROTEIN YOAK"/>
    <property type="match status" value="1"/>
</dbReference>
<dbReference type="Pfam" id="PF06912">
    <property type="entry name" value="DUF1275"/>
    <property type="match status" value="1"/>
</dbReference>
<feature type="transmembrane region" description="Helical" evidence="1">
    <location>
        <begin position="209"/>
        <end position="229"/>
    </location>
</feature>
<dbReference type="Proteomes" id="UP000524535">
    <property type="component" value="Unassembled WGS sequence"/>
</dbReference>
<evidence type="ECO:0000313" key="3">
    <source>
        <dbReference type="EMBL" id="MBB4412393.1"/>
    </source>
</evidence>
<feature type="transmembrane region" description="Helical" evidence="1">
    <location>
        <begin position="182"/>
        <end position="202"/>
    </location>
</feature>
<feature type="transmembrane region" description="Helical" evidence="1">
    <location>
        <begin position="21"/>
        <end position="43"/>
    </location>
</feature>
<evidence type="ECO:0000313" key="7">
    <source>
        <dbReference type="Proteomes" id="UP000576087"/>
    </source>
</evidence>
<dbReference type="EMBL" id="JACIHM010000003">
    <property type="protein sequence ID" value="MBB4447025.1"/>
    <property type="molecule type" value="Genomic_DNA"/>
</dbReference>
<reference evidence="5 6" key="1">
    <citation type="submission" date="2020-08" db="EMBL/GenBank/DDBJ databases">
        <title>Genomic Encyclopedia of Type Strains, Phase IV (KMG-V): Genome sequencing to study the core and pangenomes of soil and plant-associated prokaryotes.</title>
        <authorList>
            <person name="Whitman W."/>
        </authorList>
    </citation>
    <scope>NUCLEOTIDE SEQUENCE [LARGE SCALE GENOMIC DNA]</scope>
    <source>
        <strain evidence="3 6">SEMIA 444</strain>
        <strain evidence="2 5">SEMIA 448</strain>
        <strain evidence="4 7">SEMIA 452</strain>
    </source>
</reference>
<feature type="transmembrane region" description="Helical" evidence="1">
    <location>
        <begin position="63"/>
        <end position="85"/>
    </location>
</feature>
<dbReference type="Proteomes" id="UP000576087">
    <property type="component" value="Unassembled WGS sequence"/>
</dbReference>
<dbReference type="EMBL" id="JACIGW010000003">
    <property type="protein sequence ID" value="MBB4349385.1"/>
    <property type="molecule type" value="Genomic_DNA"/>
</dbReference>